<dbReference type="InterPro" id="IPR026971">
    <property type="entry name" value="CND1/NCAPD3"/>
</dbReference>
<comment type="subcellular location">
    <subcellularLocation>
        <location evidence="1">Chromosome</location>
    </subcellularLocation>
</comment>
<feature type="compositionally biased region" description="Acidic residues" evidence="5">
    <location>
        <begin position="581"/>
        <end position="596"/>
    </location>
</feature>
<comment type="similarity">
    <text evidence="2">Belongs to the CND1 (condensin subunit 1) family.</text>
</comment>
<dbReference type="GO" id="GO:0000796">
    <property type="term" value="C:condensin complex"/>
    <property type="evidence" value="ECO:0007669"/>
    <property type="project" value="TreeGrafter"/>
</dbReference>
<keyword evidence="3" id="KW-0158">Chromosome</keyword>
<name>A0A2G8KMX5_STIJA</name>
<dbReference type="GO" id="GO:0000779">
    <property type="term" value="C:condensed chromosome, centromeric region"/>
    <property type="evidence" value="ECO:0007669"/>
    <property type="project" value="TreeGrafter"/>
</dbReference>
<dbReference type="Proteomes" id="UP000230750">
    <property type="component" value="Unassembled WGS sequence"/>
</dbReference>
<dbReference type="SUPFAM" id="SSF48371">
    <property type="entry name" value="ARM repeat"/>
    <property type="match status" value="1"/>
</dbReference>
<evidence type="ECO:0000256" key="5">
    <source>
        <dbReference type="SAM" id="MobiDB-lite"/>
    </source>
</evidence>
<feature type="region of interest" description="Disordered" evidence="5">
    <location>
        <begin position="572"/>
        <end position="596"/>
    </location>
</feature>
<gene>
    <name evidence="7" type="ORF">BSL78_13752</name>
</gene>
<sequence>MEFVIPLNQRGLLESSGTNQYVVDEVFPVRQLTEIVLGCKLTVRSKGYQVVVNNFDAFYSVLRNFGHLGSEFREEAWDILMTAVRSLTSGLSTFLEEAEMDAAEKSVKRNEIKMVVYLLCQLADAFETEAGRPSVDMAISKRSRKKKKTISGEMDWEAERANYLEAMVKILQTEIRRLWDPPVVEEEFVNLVSGSCYKMLETPEVMKNKVTKDNLVHVIAILVKRYNHGLSASVKLLLLLQHFEHLTVPLAQAIQTIVDVFGVKSIVGEIIRELGRMDQQDLARDNSGTRGYAGFISELSDLIPDTILPSMSLLLTHLDGESYTMRNGILTAMGNIVCKVLSGEGLNEKARTTRDKLLDKLEDHIHDVNAFCRSRSLQVWLNLCQHRAIPLTRQQAVLELTVGRLHDKSSLVRRAAIQLLTALLTSNPFAAKLPVSELEASLEKEKEKLSALMPQTAEGNGTCISNISNFQAETFHFDDLLICQMFVRPYMVNEEKLVQWKNIEEELEKIFAETERDEDRDKTSQAMEISEDRSLESVTDEISTCLTEFSLLKAVQLLKAARECWAEEGVFAQTPTGNSSDEQDVEDDTEDDTDSEVDLKEMFRILKVIYTGENKSTGELQELDIESLQRLAEAGLTGNTNTEVEKISVTEVTKQQVLVQYLQDCVTFAKLVQEAVPILCQLLVSKTNSDVLEAVSFFVSAFEFGVTNSQEGVRKMMVLVWSKEEAVKEAVVAAYRQLYLNPEGANERARSLNIVRNLMLLMSGATIGQITSLEELICEFVRSKELPQQVFQILWEIFTGKHPDMGQRESRAALKLIGMAAGADLNLVHSNTEVLVKVGLGERADEDFLLARDTCVVLLKLGGSGKPKASSKAEPLRFPSDHGMFSRLADILVNGILKTSDNHWIPLAEQALKVIFLLSEHPEVITGDIIKRLAKGIIAKKEEGGCPAQ</sequence>
<dbReference type="AlphaFoldDB" id="A0A2G8KMX5"/>
<feature type="domain" description="Condensin complex subunit 1 N-terminal" evidence="6">
    <location>
        <begin position="73"/>
        <end position="232"/>
    </location>
</feature>
<dbReference type="InterPro" id="IPR007673">
    <property type="entry name" value="Condensin_cplx_su1"/>
</dbReference>
<dbReference type="InterPro" id="IPR011989">
    <property type="entry name" value="ARM-like"/>
</dbReference>
<evidence type="ECO:0000313" key="7">
    <source>
        <dbReference type="EMBL" id="PIK49362.1"/>
    </source>
</evidence>
<dbReference type="PANTHER" id="PTHR14222">
    <property type="entry name" value="CONDENSIN"/>
    <property type="match status" value="1"/>
</dbReference>
<dbReference type="GO" id="GO:0007076">
    <property type="term" value="P:mitotic chromosome condensation"/>
    <property type="evidence" value="ECO:0007669"/>
    <property type="project" value="InterPro"/>
</dbReference>
<evidence type="ECO:0000256" key="1">
    <source>
        <dbReference type="ARBA" id="ARBA00004286"/>
    </source>
</evidence>
<evidence type="ECO:0000259" key="6">
    <source>
        <dbReference type="Pfam" id="PF12922"/>
    </source>
</evidence>
<reference evidence="7 8" key="1">
    <citation type="journal article" date="2017" name="PLoS Biol.">
        <title>The sea cucumber genome provides insights into morphological evolution and visceral regeneration.</title>
        <authorList>
            <person name="Zhang X."/>
            <person name="Sun L."/>
            <person name="Yuan J."/>
            <person name="Sun Y."/>
            <person name="Gao Y."/>
            <person name="Zhang L."/>
            <person name="Li S."/>
            <person name="Dai H."/>
            <person name="Hamel J.F."/>
            <person name="Liu C."/>
            <person name="Yu Y."/>
            <person name="Liu S."/>
            <person name="Lin W."/>
            <person name="Guo K."/>
            <person name="Jin S."/>
            <person name="Xu P."/>
            <person name="Storey K.B."/>
            <person name="Huan P."/>
            <person name="Zhang T."/>
            <person name="Zhou Y."/>
            <person name="Zhang J."/>
            <person name="Lin C."/>
            <person name="Li X."/>
            <person name="Xing L."/>
            <person name="Huo D."/>
            <person name="Sun M."/>
            <person name="Wang L."/>
            <person name="Mercier A."/>
            <person name="Li F."/>
            <person name="Yang H."/>
            <person name="Xiang J."/>
        </authorList>
    </citation>
    <scope>NUCLEOTIDE SEQUENCE [LARGE SCALE GENOMIC DNA]</scope>
    <source>
        <strain evidence="7">Shaxun</strain>
        <tissue evidence="7">Muscle</tissue>
    </source>
</reference>
<protein>
    <submittedName>
        <fullName evidence="7">Putative condensin complex subunit 1</fullName>
    </submittedName>
</protein>
<dbReference type="GO" id="GO:0010032">
    <property type="term" value="P:meiotic chromosome condensation"/>
    <property type="evidence" value="ECO:0007669"/>
    <property type="project" value="TreeGrafter"/>
</dbReference>
<organism evidence="7 8">
    <name type="scientific">Stichopus japonicus</name>
    <name type="common">Sea cucumber</name>
    <dbReference type="NCBI Taxonomy" id="307972"/>
    <lineage>
        <taxon>Eukaryota</taxon>
        <taxon>Metazoa</taxon>
        <taxon>Echinodermata</taxon>
        <taxon>Eleutherozoa</taxon>
        <taxon>Echinozoa</taxon>
        <taxon>Holothuroidea</taxon>
        <taxon>Aspidochirotacea</taxon>
        <taxon>Aspidochirotida</taxon>
        <taxon>Stichopodidae</taxon>
        <taxon>Apostichopus</taxon>
    </lineage>
</organism>
<evidence type="ECO:0000256" key="3">
    <source>
        <dbReference type="ARBA" id="ARBA00022454"/>
    </source>
</evidence>
<dbReference type="GO" id="GO:0005634">
    <property type="term" value="C:nucleus"/>
    <property type="evidence" value="ECO:0007669"/>
    <property type="project" value="InterPro"/>
</dbReference>
<keyword evidence="4" id="KW-0226">DNA condensation</keyword>
<dbReference type="PANTHER" id="PTHR14222:SF2">
    <property type="entry name" value="CONDENSIN COMPLEX SUBUNIT 1"/>
    <property type="match status" value="1"/>
</dbReference>
<evidence type="ECO:0000313" key="8">
    <source>
        <dbReference type="Proteomes" id="UP000230750"/>
    </source>
</evidence>
<dbReference type="InterPro" id="IPR016024">
    <property type="entry name" value="ARM-type_fold"/>
</dbReference>
<dbReference type="Pfam" id="PF12922">
    <property type="entry name" value="Cnd1_N"/>
    <property type="match status" value="1"/>
</dbReference>
<dbReference type="EMBL" id="MRZV01000469">
    <property type="protein sequence ID" value="PIK49362.1"/>
    <property type="molecule type" value="Genomic_DNA"/>
</dbReference>
<dbReference type="Gene3D" id="1.25.10.10">
    <property type="entry name" value="Leucine-rich Repeat Variant"/>
    <property type="match status" value="1"/>
</dbReference>
<keyword evidence="8" id="KW-1185">Reference proteome</keyword>
<dbReference type="GO" id="GO:0042393">
    <property type="term" value="F:histone binding"/>
    <property type="evidence" value="ECO:0007669"/>
    <property type="project" value="TreeGrafter"/>
</dbReference>
<dbReference type="PIRSF" id="PIRSF017127">
    <property type="entry name" value="Condensin_D2"/>
    <property type="match status" value="1"/>
</dbReference>
<dbReference type="STRING" id="307972.A0A2G8KMX5"/>
<comment type="caution">
    <text evidence="7">The sequence shown here is derived from an EMBL/GenBank/DDBJ whole genome shotgun (WGS) entry which is preliminary data.</text>
</comment>
<dbReference type="OrthoDB" id="436262at2759"/>
<dbReference type="InterPro" id="IPR024324">
    <property type="entry name" value="Condensin_cplx_su1_N"/>
</dbReference>
<accession>A0A2G8KMX5</accession>
<proteinExistence type="inferred from homology"/>
<evidence type="ECO:0000256" key="4">
    <source>
        <dbReference type="ARBA" id="ARBA00023067"/>
    </source>
</evidence>
<evidence type="ECO:0000256" key="2">
    <source>
        <dbReference type="ARBA" id="ARBA00009606"/>
    </source>
</evidence>